<dbReference type="Ensembl" id="ENSFALT00000035882.1">
    <property type="protein sequence ID" value="ENSFALP00000027273.1"/>
    <property type="gene ID" value="ENSFALG00000026845.1"/>
</dbReference>
<evidence type="ECO:0000313" key="4">
    <source>
        <dbReference type="Proteomes" id="UP000016665"/>
    </source>
</evidence>
<feature type="region of interest" description="Disordered" evidence="1">
    <location>
        <begin position="224"/>
        <end position="319"/>
    </location>
</feature>
<dbReference type="GO" id="GO:0006821">
    <property type="term" value="P:chloride transport"/>
    <property type="evidence" value="ECO:0007669"/>
    <property type="project" value="InterPro"/>
</dbReference>
<dbReference type="Pfam" id="PF15462">
    <property type="entry name" value="Barttin"/>
    <property type="match status" value="1"/>
</dbReference>
<dbReference type="PANTHER" id="PTHR28399">
    <property type="entry name" value="BARTTIN"/>
    <property type="match status" value="1"/>
</dbReference>
<dbReference type="AlphaFoldDB" id="A0A803VX17"/>
<keyword evidence="2" id="KW-0812">Transmembrane</keyword>
<accession>A0A803VX17</accession>
<dbReference type="GeneTree" id="ENSGT00390000008549"/>
<feature type="compositionally biased region" description="Gly residues" evidence="1">
    <location>
        <begin position="283"/>
        <end position="297"/>
    </location>
</feature>
<name>A0A803VX17_FICAL</name>
<proteinExistence type="predicted"/>
<gene>
    <name evidence="3" type="primary">BSND</name>
</gene>
<reference evidence="3" key="2">
    <citation type="submission" date="2025-08" db="UniProtKB">
        <authorList>
            <consortium name="Ensembl"/>
        </authorList>
    </citation>
    <scope>IDENTIFICATION</scope>
</reference>
<keyword evidence="4" id="KW-1185">Reference proteome</keyword>
<organism evidence="3 4">
    <name type="scientific">Ficedula albicollis</name>
    <name type="common">Collared flycatcher</name>
    <name type="synonym">Muscicapa albicollis</name>
    <dbReference type="NCBI Taxonomy" id="59894"/>
    <lineage>
        <taxon>Eukaryota</taxon>
        <taxon>Metazoa</taxon>
        <taxon>Chordata</taxon>
        <taxon>Craniata</taxon>
        <taxon>Vertebrata</taxon>
        <taxon>Euteleostomi</taxon>
        <taxon>Archelosauria</taxon>
        <taxon>Archosauria</taxon>
        <taxon>Dinosauria</taxon>
        <taxon>Saurischia</taxon>
        <taxon>Theropoda</taxon>
        <taxon>Coelurosauria</taxon>
        <taxon>Aves</taxon>
        <taxon>Neognathae</taxon>
        <taxon>Neoaves</taxon>
        <taxon>Telluraves</taxon>
        <taxon>Australaves</taxon>
        <taxon>Passeriformes</taxon>
        <taxon>Muscicapidae</taxon>
        <taxon>Ficedula</taxon>
    </lineage>
</organism>
<evidence type="ECO:0000256" key="1">
    <source>
        <dbReference type="SAM" id="MobiDB-lite"/>
    </source>
</evidence>
<feature type="region of interest" description="Disordered" evidence="1">
    <location>
        <begin position="111"/>
        <end position="138"/>
    </location>
</feature>
<dbReference type="InterPro" id="IPR029181">
    <property type="entry name" value="Barttin"/>
</dbReference>
<dbReference type="GO" id="GO:0016323">
    <property type="term" value="C:basolateral plasma membrane"/>
    <property type="evidence" value="ECO:0007669"/>
    <property type="project" value="TreeGrafter"/>
</dbReference>
<feature type="compositionally biased region" description="Low complexity" evidence="1">
    <location>
        <begin position="270"/>
        <end position="282"/>
    </location>
</feature>
<keyword evidence="2" id="KW-1133">Transmembrane helix</keyword>
<feature type="transmembrane region" description="Helical" evidence="2">
    <location>
        <begin position="33"/>
        <end position="53"/>
    </location>
</feature>
<evidence type="ECO:0000313" key="3">
    <source>
        <dbReference type="Ensembl" id="ENSFALP00000027273.1"/>
    </source>
</evidence>
<evidence type="ECO:0000256" key="2">
    <source>
        <dbReference type="SAM" id="Phobius"/>
    </source>
</evidence>
<dbReference type="PANTHER" id="PTHR28399:SF1">
    <property type="entry name" value="BARTTIN"/>
    <property type="match status" value="1"/>
</dbReference>
<dbReference type="GO" id="GO:0017081">
    <property type="term" value="F:chloride channel regulator activity"/>
    <property type="evidence" value="ECO:0007669"/>
    <property type="project" value="TreeGrafter"/>
</dbReference>
<dbReference type="Proteomes" id="UP000016665">
    <property type="component" value="Chromosome 8"/>
</dbReference>
<feature type="transmembrane region" description="Helical" evidence="2">
    <location>
        <begin position="6"/>
        <end position="26"/>
    </location>
</feature>
<sequence length="319" mass="33105">MAEEKTFRYGFIILGFFLVMVGMFIMSVEKPQYYITFCVLGVLLVAVGITWSMCQCYPKITFIPADLETQRFLDHKPLVLPQKDAGWVPQQRDACAPRAGCETLGAAAPTAARNAQQGPGWGRRGLPDPLSDAGGCSASSGVPAGSAAAVGSALVASKATPSERPLSSLEPCVRVPERLPAPRGPGLLSTLLPLCLQLDCPLPQPRGRQPLREEPAILRADPEAGAELSSTPRHGSAQTPQLLPVSRAGQGRDPPGAGGCWGPPPGPGTSPGNSSSQLVGDSWGAGGGTGGMWGENGGIRPPGLGEGEDAEGFLLLSQH</sequence>
<reference evidence="3 4" key="1">
    <citation type="journal article" date="2012" name="Nature">
        <title>The genomic landscape of species divergence in Ficedula flycatchers.</title>
        <authorList>
            <person name="Ellegren H."/>
            <person name="Smeds L."/>
            <person name="Burri R."/>
            <person name="Olason P.I."/>
            <person name="Backstrom N."/>
            <person name="Kawakami T."/>
            <person name="Kunstner A."/>
            <person name="Makinen H."/>
            <person name="Nadachowska-Brzyska K."/>
            <person name="Qvarnstrom A."/>
            <person name="Uebbing S."/>
            <person name="Wolf J.B."/>
        </authorList>
    </citation>
    <scope>NUCLEOTIDE SEQUENCE [LARGE SCALE GENOMIC DNA]</scope>
</reference>
<reference evidence="3" key="3">
    <citation type="submission" date="2025-09" db="UniProtKB">
        <authorList>
            <consortium name="Ensembl"/>
        </authorList>
    </citation>
    <scope>IDENTIFICATION</scope>
</reference>
<protein>
    <submittedName>
        <fullName evidence="3">Barttin CLCNK type accessory subunit beta</fullName>
    </submittedName>
</protein>
<keyword evidence="2" id="KW-0472">Membrane</keyword>
<feature type="compositionally biased region" description="Polar residues" evidence="1">
    <location>
        <begin position="228"/>
        <end position="241"/>
    </location>
</feature>